<evidence type="ECO:0000256" key="5">
    <source>
        <dbReference type="ARBA" id="ARBA00023242"/>
    </source>
</evidence>
<dbReference type="GO" id="GO:0032211">
    <property type="term" value="P:negative regulation of telomere maintenance via telomerase"/>
    <property type="evidence" value="ECO:0000318"/>
    <property type="project" value="GO_Central"/>
</dbReference>
<dbReference type="GO" id="GO:0016233">
    <property type="term" value="P:telomere capping"/>
    <property type="evidence" value="ECO:0000318"/>
    <property type="project" value="GO_Central"/>
</dbReference>
<evidence type="ECO:0000313" key="12">
    <source>
        <dbReference type="RefSeq" id="XP_018122163.1"/>
    </source>
</evidence>
<feature type="region of interest" description="Disordered" evidence="6">
    <location>
        <begin position="594"/>
        <end position="615"/>
    </location>
</feature>
<keyword evidence="3" id="KW-0158">Chromosome</keyword>
<evidence type="ECO:0000256" key="3">
    <source>
        <dbReference type="ARBA" id="ARBA00022454"/>
    </source>
</evidence>
<dbReference type="GO" id="GO:0042162">
    <property type="term" value="F:telomeric DNA binding"/>
    <property type="evidence" value="ECO:0000318"/>
    <property type="project" value="GO_Central"/>
</dbReference>
<dbReference type="GeneID" id="733156"/>
<dbReference type="PANTHER" id="PTHR14487:SF3">
    <property type="entry name" value="ADRENOCORTICAL DYSPLASIA PROTEIN HOMOLOG"/>
    <property type="match status" value="1"/>
</dbReference>
<protein>
    <submittedName>
        <fullName evidence="9 10">telomere End-binding protein PTOP isoform X1</fullName>
    </submittedName>
</protein>
<accession>A0A1L8FXS7</accession>
<dbReference type="InterPro" id="IPR028631">
    <property type="entry name" value="ACD"/>
</dbReference>
<evidence type="ECO:0000313" key="9">
    <source>
        <dbReference type="RefSeq" id="XP_018122158.1"/>
    </source>
</evidence>
<dbReference type="Bgee" id="733156">
    <property type="expression patterns" value="Expressed in testis and 19 other cell types or tissues"/>
</dbReference>
<dbReference type="PANTHER" id="PTHR14487">
    <property type="entry name" value="ADRENOCORTICAL DYSPLASIA PROTEIN ACD"/>
    <property type="match status" value="1"/>
</dbReference>
<feature type="compositionally biased region" description="Polar residues" evidence="6">
    <location>
        <begin position="356"/>
        <end position="368"/>
    </location>
</feature>
<dbReference type="Proteomes" id="UP000186698">
    <property type="component" value="Chromosome 6L"/>
</dbReference>
<dbReference type="GO" id="GO:0070187">
    <property type="term" value="C:shelterin complex"/>
    <property type="evidence" value="ECO:0000318"/>
    <property type="project" value="GO_Central"/>
</dbReference>
<evidence type="ECO:0000313" key="13">
    <source>
        <dbReference type="Xenbase" id="XB-GENE-5835921"/>
    </source>
</evidence>
<dbReference type="STRING" id="8355.A0A1L8FXS7"/>
<dbReference type="Gene3D" id="2.40.50.960">
    <property type="match status" value="1"/>
</dbReference>
<dbReference type="Pfam" id="PF10341">
    <property type="entry name" value="TPP1"/>
    <property type="match status" value="1"/>
</dbReference>
<gene>
    <name evidence="13" type="primary">acd.L</name>
    <name evidence="10" type="synonym">LOC100145507.L</name>
    <name evidence="10 11 12" type="synonym">XB5835883.L</name>
</gene>
<feature type="region of interest" description="Disordered" evidence="6">
    <location>
        <begin position="266"/>
        <end position="298"/>
    </location>
</feature>
<dbReference type="GO" id="GO:0070198">
    <property type="term" value="P:protein localization to chromosome, telomeric region"/>
    <property type="evidence" value="ECO:0000318"/>
    <property type="project" value="GO_Central"/>
</dbReference>
<feature type="region of interest" description="Disordered" evidence="6">
    <location>
        <begin position="351"/>
        <end position="370"/>
    </location>
</feature>
<feature type="region of interest" description="Disordered" evidence="6">
    <location>
        <begin position="322"/>
        <end position="344"/>
    </location>
</feature>
<dbReference type="InterPro" id="IPR019437">
    <property type="entry name" value="TPP1/Est3"/>
</dbReference>
<organism evidence="9">
    <name type="scientific">Xenopus laevis</name>
    <name type="common">African clawed frog</name>
    <dbReference type="NCBI Taxonomy" id="8355"/>
    <lineage>
        <taxon>Eukaryota</taxon>
        <taxon>Metazoa</taxon>
        <taxon>Chordata</taxon>
        <taxon>Craniata</taxon>
        <taxon>Vertebrata</taxon>
        <taxon>Euteleostomi</taxon>
        <taxon>Amphibia</taxon>
        <taxon>Batrachia</taxon>
        <taxon>Anura</taxon>
        <taxon>Pipoidea</taxon>
        <taxon>Pipidae</taxon>
        <taxon>Xenopodinae</taxon>
        <taxon>Xenopus</taxon>
        <taxon>Xenopus</taxon>
    </lineage>
</organism>
<dbReference type="CTD" id="733156"/>
<dbReference type="GO" id="GO:0005697">
    <property type="term" value="C:telomerase holoenzyme complex"/>
    <property type="evidence" value="ECO:0007669"/>
    <property type="project" value="InterPro"/>
</dbReference>
<dbReference type="GO" id="GO:0007004">
    <property type="term" value="P:telomere maintenance via telomerase"/>
    <property type="evidence" value="ECO:0007669"/>
    <property type="project" value="InterPro"/>
</dbReference>
<evidence type="ECO:0000313" key="11">
    <source>
        <dbReference type="RefSeq" id="XP_018122161.1"/>
    </source>
</evidence>
<comment type="subcellular location">
    <subcellularLocation>
        <location evidence="2">Chromosome</location>
        <location evidence="2">Telomere</location>
    </subcellularLocation>
    <subcellularLocation>
        <location evidence="1">Nucleus</location>
    </subcellularLocation>
</comment>
<evidence type="ECO:0000256" key="4">
    <source>
        <dbReference type="ARBA" id="ARBA00022895"/>
    </source>
</evidence>
<evidence type="ECO:0000256" key="1">
    <source>
        <dbReference type="ARBA" id="ARBA00004123"/>
    </source>
</evidence>
<dbReference type="RefSeq" id="XP_018122160.1">
    <property type="nucleotide sequence ID" value="XM_018266671.2"/>
</dbReference>
<keyword evidence="8" id="KW-1185">Reference proteome</keyword>
<feature type="region of interest" description="Disordered" evidence="6">
    <location>
        <begin position="382"/>
        <end position="419"/>
    </location>
</feature>
<feature type="region of interest" description="Disordered" evidence="6">
    <location>
        <begin position="452"/>
        <end position="473"/>
    </location>
</feature>
<dbReference type="RefSeq" id="XP_018122159.1">
    <property type="nucleotide sequence ID" value="XM_018266670.2"/>
</dbReference>
<dbReference type="RefSeq" id="XP_018122161.1">
    <property type="nucleotide sequence ID" value="XM_018266672.2"/>
</dbReference>
<evidence type="ECO:0000313" key="10">
    <source>
        <dbReference type="RefSeq" id="XP_018122159.1"/>
    </source>
</evidence>
<reference evidence="9 10" key="1">
    <citation type="submission" date="2022-04" db="UniProtKB">
        <authorList>
            <consortium name="RefSeq"/>
        </authorList>
    </citation>
    <scope>IDENTIFICATION</scope>
    <source>
        <strain evidence="9 10">J_2021</strain>
        <tissue evidence="9 10">Erythrocytes</tissue>
    </source>
</reference>
<dbReference type="OrthoDB" id="9899304at2759"/>
<sequence>MTAYQCSIGHPWIMDILAKYKKNVKYKPVTAQVVEFVKMSAMSSDDSQGVAAVVHISDRKYYIRGIITKEAQVILEREDEHFTLGDIKNKIIILKNYNVVFTAVEDLNSCEFSITVHHFSILPMETNSVDLLNCNMNPAVRRKIKELWQNYTAEQAMNASSADMSLSEISLTQLLNIACEERLSALKSLAEQCLDIDQPSNQDTPQAMTRWGEEIRKNTDANKFNIPLDLLLISPDEEAALEQITGATVQHSSCNDTYVSSEMDDAIAEHHSEKEPSSPSYSTALSTQSDDYFDDVPATQSVNPWNKLQPLSLTLSSVSQAKASSSEAQQNTDEDTLEDSESGESIAQTLLGPSVRGSSGSQQESSPLIFSDRMCRREAIEESSDIHETVTTQRQNVSSNSGLTSGQRKVNSDRTTSPPLLLPLNRISLSSIAPIKRQSSPKRLCSIILSDSESEPSHSSMKPLVCPEETAKKHEDKRECYPLRGRKAKRKTFFSDSDTSLSDAESPNLEYEPVQKMEQNKFESNVSLVGQDLNVPKLVGEDLNVPDTHNEAEKASSHMLGGKDRGNHCLFIEKKQCKEEGAIRRVLNPKLCTKKSPNKTKHSWQSIESTRSKGENAKIESARASTTKQINASAKNQARNTRSKDIQLTLDFSNTNMVHYDGTPFQYTYTTPSAELCSCVDTIRLPADLCEWARKILLEPEKLVS</sequence>
<dbReference type="AlphaFoldDB" id="A0A1L8FXS7"/>
<dbReference type="PaxDb" id="8355-A0A1L8FXS7"/>
<dbReference type="Xenbase" id="XB-GENE-5835921">
    <property type="gene designation" value="acd.L"/>
</dbReference>
<dbReference type="RefSeq" id="XP_018122163.1">
    <property type="nucleotide sequence ID" value="XM_018266674.2"/>
</dbReference>
<feature type="compositionally biased region" description="Acidic residues" evidence="6">
    <location>
        <begin position="332"/>
        <end position="342"/>
    </location>
</feature>
<dbReference type="AGR" id="Xenbase:XB-GENE-5835921"/>
<keyword evidence="5" id="KW-0539">Nucleus</keyword>
<feature type="domain" description="Shelterin complex subunit TPP1/Est3" evidence="7">
    <location>
        <begin position="10"/>
        <end position="151"/>
    </location>
</feature>
<proteinExistence type="predicted"/>
<keyword evidence="4" id="KW-0779">Telomere</keyword>
<dbReference type="OMA" id="EITNDVC"/>
<evidence type="ECO:0000259" key="7">
    <source>
        <dbReference type="Pfam" id="PF10341"/>
    </source>
</evidence>
<dbReference type="RefSeq" id="XP_018122158.1">
    <property type="nucleotide sequence ID" value="XM_018266669.2"/>
</dbReference>
<name>A0A1L8FXS7_XENLA</name>
<evidence type="ECO:0000256" key="6">
    <source>
        <dbReference type="SAM" id="MobiDB-lite"/>
    </source>
</evidence>
<feature type="compositionally biased region" description="Polar residues" evidence="6">
    <location>
        <begin position="389"/>
        <end position="418"/>
    </location>
</feature>
<feature type="compositionally biased region" description="Basic and acidic residues" evidence="6">
    <location>
        <begin position="267"/>
        <end position="276"/>
    </location>
</feature>
<evidence type="ECO:0000313" key="8">
    <source>
        <dbReference type="Proteomes" id="UP000186698"/>
    </source>
</evidence>
<evidence type="ECO:0000256" key="2">
    <source>
        <dbReference type="ARBA" id="ARBA00004574"/>
    </source>
</evidence>